<dbReference type="EMBL" id="BJMH01000009">
    <property type="protein sequence ID" value="GEB32820.1"/>
    <property type="molecule type" value="Genomic_DNA"/>
</dbReference>
<reference evidence="1 2" key="1">
    <citation type="submission" date="2019-06" db="EMBL/GenBank/DDBJ databases">
        <title>Whole genome shotgun sequence of Brevibacillus parabrevis NBRC 12334.</title>
        <authorList>
            <person name="Hosoyama A."/>
            <person name="Uohara A."/>
            <person name="Ohji S."/>
            <person name="Ichikawa N."/>
        </authorList>
    </citation>
    <scope>NUCLEOTIDE SEQUENCE [LARGE SCALE GENOMIC DNA]</scope>
    <source>
        <strain evidence="1 2">NBRC 12334</strain>
    </source>
</reference>
<proteinExistence type="predicted"/>
<evidence type="ECO:0000313" key="1">
    <source>
        <dbReference type="EMBL" id="GEB32820.1"/>
    </source>
</evidence>
<keyword evidence="2" id="KW-1185">Reference proteome</keyword>
<gene>
    <name evidence="1" type="ORF">BPA01_24000</name>
</gene>
<name>A0A4Y3PE72_BREPA</name>
<organism evidence="1 2">
    <name type="scientific">Brevibacillus parabrevis</name>
    <dbReference type="NCBI Taxonomy" id="54914"/>
    <lineage>
        <taxon>Bacteria</taxon>
        <taxon>Bacillati</taxon>
        <taxon>Bacillota</taxon>
        <taxon>Bacilli</taxon>
        <taxon>Bacillales</taxon>
        <taxon>Paenibacillaceae</taxon>
        <taxon>Brevibacillus</taxon>
    </lineage>
</organism>
<dbReference type="GeneID" id="87613513"/>
<comment type="caution">
    <text evidence="1">The sequence shown here is derived from an EMBL/GenBank/DDBJ whole genome shotgun (WGS) entry which is preliminary data.</text>
</comment>
<dbReference type="RefSeq" id="WP_122963490.1">
    <property type="nucleotide sequence ID" value="NZ_BJMH01000009.1"/>
</dbReference>
<protein>
    <submittedName>
        <fullName evidence="1">Uncharacterized protein</fullName>
    </submittedName>
</protein>
<dbReference type="AlphaFoldDB" id="A0A4Y3PE72"/>
<sequence length="103" mass="12624">MNEAQKNQKLKYLREQRENPTGNYRRYLVNTYNYILNDSRNNNKGWSKASSREMVNYVYEGSPDHMGYELVEEYKKTLRDMGYIKFQKENNEWRTYVIKDLDF</sequence>
<dbReference type="Proteomes" id="UP000316882">
    <property type="component" value="Unassembled WGS sequence"/>
</dbReference>
<accession>A0A4Y3PE72</accession>
<evidence type="ECO:0000313" key="2">
    <source>
        <dbReference type="Proteomes" id="UP000316882"/>
    </source>
</evidence>